<dbReference type="OrthoDB" id="673254at2"/>
<evidence type="ECO:0000313" key="2">
    <source>
        <dbReference type="EMBL" id="SHI88279.1"/>
    </source>
</evidence>
<dbReference type="EMBL" id="FQZE01000007">
    <property type="protein sequence ID" value="SHI88279.1"/>
    <property type="molecule type" value="Genomic_DNA"/>
</dbReference>
<evidence type="ECO:0000313" key="3">
    <source>
        <dbReference type="Proteomes" id="UP000184050"/>
    </source>
</evidence>
<reference evidence="2 3" key="1">
    <citation type="submission" date="2016-11" db="EMBL/GenBank/DDBJ databases">
        <authorList>
            <person name="Jaros S."/>
            <person name="Januszkiewicz K."/>
            <person name="Wedrychowicz H."/>
        </authorList>
    </citation>
    <scope>NUCLEOTIDE SEQUENCE [LARGE SCALE GENOMIC DNA]</scope>
    <source>
        <strain evidence="2 3">DSM 27063</strain>
    </source>
</reference>
<evidence type="ECO:0000256" key="1">
    <source>
        <dbReference type="SAM" id="MobiDB-lite"/>
    </source>
</evidence>
<dbReference type="AlphaFoldDB" id="A0A1M6ESD2"/>
<proteinExistence type="predicted"/>
<feature type="compositionally biased region" description="Basic and acidic residues" evidence="1">
    <location>
        <begin position="225"/>
        <end position="242"/>
    </location>
</feature>
<feature type="region of interest" description="Disordered" evidence="1">
    <location>
        <begin position="210"/>
        <end position="242"/>
    </location>
</feature>
<organism evidence="2 3">
    <name type="scientific">Tangfeifania diversioriginum</name>
    <dbReference type="NCBI Taxonomy" id="1168035"/>
    <lineage>
        <taxon>Bacteria</taxon>
        <taxon>Pseudomonadati</taxon>
        <taxon>Bacteroidota</taxon>
        <taxon>Bacteroidia</taxon>
        <taxon>Marinilabiliales</taxon>
        <taxon>Prolixibacteraceae</taxon>
        <taxon>Tangfeifania</taxon>
    </lineage>
</organism>
<sequence length="242" mass="27187">MKTNINHILATLFLVGIIATNCKKDEMNDLIEENGLSRDINDFIPQDILDILDSLDMPINTGGNPANIEGTFLMNPSILMSSNIETDIIGFEFNELLISFFEQNNDELTITTQYVEEDASQEGEGYGSFLVGEGNDFSVFAKNMTYDTFDNDSALNTIIFTGTIGEEGIEDLHVAVVMLNDFGDPNNQYIEIGDSRVLYDEDAISERTEEFKSIQKKMQQDISEEDSRRGMVESDKKKGREL</sequence>
<dbReference type="RefSeq" id="WP_073167387.1">
    <property type="nucleotide sequence ID" value="NZ_FQZE01000007.1"/>
</dbReference>
<accession>A0A1M6ESD2</accession>
<dbReference type="Proteomes" id="UP000184050">
    <property type="component" value="Unassembled WGS sequence"/>
</dbReference>
<protein>
    <submittedName>
        <fullName evidence="2">Uncharacterized protein</fullName>
    </submittedName>
</protein>
<gene>
    <name evidence="2" type="ORF">SAMN05444280_107100</name>
</gene>
<keyword evidence="3" id="KW-1185">Reference proteome</keyword>
<dbReference type="STRING" id="1168035.SAMN05444280_107100"/>
<name>A0A1M6ESD2_9BACT</name>